<dbReference type="EMBL" id="AP025516">
    <property type="protein sequence ID" value="BDD87976.1"/>
    <property type="molecule type" value="Genomic_DNA"/>
</dbReference>
<keyword evidence="1" id="KW-1133">Transmembrane helix</keyword>
<sequence length="72" mass="7319">MIANQTKVEQRQEVAVTDGLGTVVFQGVFYGSGLFGTVLVGAWAASCLVGGMIAAGGPAKLALSWFQATTGI</sequence>
<keyword evidence="3" id="KW-1185">Reference proteome</keyword>
<accession>A0ABN6M4Z8</accession>
<dbReference type="RefSeq" id="WP_284151374.1">
    <property type="nucleotide sequence ID" value="NZ_AP025516.1"/>
</dbReference>
<keyword evidence="1" id="KW-0472">Membrane</keyword>
<evidence type="ECO:0000313" key="2">
    <source>
        <dbReference type="EMBL" id="BDD87976.1"/>
    </source>
</evidence>
<keyword evidence="1" id="KW-0812">Transmembrane</keyword>
<name>A0ABN6M4Z8_9BACT</name>
<organism evidence="2 3">
    <name type="scientific">Desulfofustis limnaeus</name>
    <dbReference type="NCBI Taxonomy" id="2740163"/>
    <lineage>
        <taxon>Bacteria</taxon>
        <taxon>Pseudomonadati</taxon>
        <taxon>Thermodesulfobacteriota</taxon>
        <taxon>Desulfobulbia</taxon>
        <taxon>Desulfobulbales</taxon>
        <taxon>Desulfocapsaceae</taxon>
        <taxon>Desulfofustis</taxon>
    </lineage>
</organism>
<proteinExistence type="predicted"/>
<feature type="transmembrane region" description="Helical" evidence="1">
    <location>
        <begin position="28"/>
        <end position="55"/>
    </location>
</feature>
<gene>
    <name evidence="2" type="ORF">DPPLL_23410</name>
</gene>
<evidence type="ECO:0000256" key="1">
    <source>
        <dbReference type="SAM" id="Phobius"/>
    </source>
</evidence>
<dbReference type="Proteomes" id="UP000830055">
    <property type="component" value="Chromosome"/>
</dbReference>
<protein>
    <submittedName>
        <fullName evidence="2">Uncharacterized protein</fullName>
    </submittedName>
</protein>
<evidence type="ECO:0000313" key="3">
    <source>
        <dbReference type="Proteomes" id="UP000830055"/>
    </source>
</evidence>
<reference evidence="2 3" key="1">
    <citation type="submission" date="2022-01" db="EMBL/GenBank/DDBJ databases">
        <title>Desulfofustis limnae sp. nov., a novel mesophilic sulfate-reducing bacterium isolated from marsh soil.</title>
        <authorList>
            <person name="Watanabe M."/>
            <person name="Takahashi A."/>
            <person name="Kojima H."/>
            <person name="Fukui M."/>
        </authorList>
    </citation>
    <scope>NUCLEOTIDE SEQUENCE [LARGE SCALE GENOMIC DNA]</scope>
    <source>
        <strain evidence="2 3">PPLL</strain>
    </source>
</reference>